<dbReference type="Proteomes" id="UP000297951">
    <property type="component" value="Unassembled WGS sequence"/>
</dbReference>
<accession>A0A4Y9F5Y3</accession>
<comment type="caution">
    <text evidence="1">The sequence shown here is derived from an EMBL/GenBank/DDBJ whole genome shotgun (WGS) entry which is preliminary data.</text>
</comment>
<dbReference type="RefSeq" id="WP_135011278.1">
    <property type="nucleotide sequence ID" value="NZ_JADGLK010000004.1"/>
</dbReference>
<evidence type="ECO:0000313" key="1">
    <source>
        <dbReference type="EMBL" id="TFU23859.1"/>
    </source>
</evidence>
<dbReference type="AlphaFoldDB" id="A0A4Y9F5Y3"/>
<dbReference type="OrthoDB" id="4964979at2"/>
<dbReference type="EMBL" id="SPQC01000004">
    <property type="protein sequence ID" value="TFU23859.1"/>
    <property type="molecule type" value="Genomic_DNA"/>
</dbReference>
<protein>
    <submittedName>
        <fullName evidence="1">Uncharacterized protein</fullName>
    </submittedName>
</protein>
<reference evidence="1 2" key="1">
    <citation type="submission" date="2019-03" db="EMBL/GenBank/DDBJ databases">
        <title>Diversity of the mouse oral microbiome.</title>
        <authorList>
            <person name="Joseph S."/>
            <person name="Aduse-Opoku J."/>
            <person name="Curtis M."/>
            <person name="Wade W."/>
            <person name="Hashim A."/>
        </authorList>
    </citation>
    <scope>NUCLEOTIDE SEQUENCE [LARGE SCALE GENOMIC DNA]</scope>
    <source>
        <strain evidence="2">irhom_31</strain>
    </source>
</reference>
<organism evidence="1 2">
    <name type="scientific">Rothia nasimurium</name>
    <dbReference type="NCBI Taxonomy" id="85336"/>
    <lineage>
        <taxon>Bacteria</taxon>
        <taxon>Bacillati</taxon>
        <taxon>Actinomycetota</taxon>
        <taxon>Actinomycetes</taxon>
        <taxon>Micrococcales</taxon>
        <taxon>Micrococcaceae</taxon>
        <taxon>Rothia</taxon>
    </lineage>
</organism>
<proteinExistence type="predicted"/>
<evidence type="ECO:0000313" key="2">
    <source>
        <dbReference type="Proteomes" id="UP000297951"/>
    </source>
</evidence>
<name>A0A4Y9F5Y3_9MICC</name>
<sequence>MTLNFSDLAARLRAGEPASPADLHDVLTASPAATFALMDLAAELRATHFGSTITATNLLGAPARQVASSLVEVAAPLDADALAATLADLAVDPTVERIDMDFVGVPALAPMEALRVLAAARLSAPAKSLHLGESREMTLRSLQPLAVGALDSLVLTVDSAQPRLIFEDLKLIVGAGLTIVDAGDRDLVAEYVEHLRAAGVEDADTYAQVALAGAASGGGCGGNCACGSGGCGS</sequence>
<gene>
    <name evidence="1" type="ORF">E4U03_01770</name>
</gene>